<sequence length="35" mass="4005">MLPHCRHWARYERAPEFNYVVREFLQGGAAAAAEG</sequence>
<proteinExistence type="predicted"/>
<reference evidence="1 2" key="1">
    <citation type="submission" date="2020-08" db="EMBL/GenBank/DDBJ databases">
        <title>Sequencing the genomes of 1000 actinobacteria strains.</title>
        <authorList>
            <person name="Klenk H.-P."/>
        </authorList>
    </citation>
    <scope>NUCLEOTIDE SEQUENCE [LARGE SCALE GENOMIC DNA]</scope>
    <source>
        <strain evidence="1 2">DSM 45859</strain>
    </source>
</reference>
<evidence type="ECO:0000313" key="1">
    <source>
        <dbReference type="EMBL" id="MBB4684383.1"/>
    </source>
</evidence>
<name>A0A840IRC6_9PSEU</name>
<protein>
    <recommendedName>
        <fullName evidence="3">Alpha/beta hydrolase</fullName>
    </recommendedName>
</protein>
<dbReference type="AlphaFoldDB" id="A0A840IRC6"/>
<comment type="caution">
    <text evidence="1">The sequence shown here is derived from an EMBL/GenBank/DDBJ whole genome shotgun (WGS) entry which is preliminary data.</text>
</comment>
<gene>
    <name evidence="1" type="ORF">BJY18_001868</name>
</gene>
<evidence type="ECO:0008006" key="3">
    <source>
        <dbReference type="Google" id="ProtNLM"/>
    </source>
</evidence>
<dbReference type="EMBL" id="JACHMG010000001">
    <property type="protein sequence ID" value="MBB4684383.1"/>
    <property type="molecule type" value="Genomic_DNA"/>
</dbReference>
<accession>A0A840IRC6</accession>
<evidence type="ECO:0000313" key="2">
    <source>
        <dbReference type="Proteomes" id="UP000581769"/>
    </source>
</evidence>
<organism evidence="1 2">
    <name type="scientific">Amycolatopsis jiangsuensis</name>
    <dbReference type="NCBI Taxonomy" id="1181879"/>
    <lineage>
        <taxon>Bacteria</taxon>
        <taxon>Bacillati</taxon>
        <taxon>Actinomycetota</taxon>
        <taxon>Actinomycetes</taxon>
        <taxon>Pseudonocardiales</taxon>
        <taxon>Pseudonocardiaceae</taxon>
        <taxon>Amycolatopsis</taxon>
    </lineage>
</organism>
<keyword evidence="2" id="KW-1185">Reference proteome</keyword>
<dbReference type="Proteomes" id="UP000581769">
    <property type="component" value="Unassembled WGS sequence"/>
</dbReference>